<dbReference type="Proteomes" id="UP001634394">
    <property type="component" value="Unassembled WGS sequence"/>
</dbReference>
<comment type="caution">
    <text evidence="1">The sequence shown here is derived from an EMBL/GenBank/DDBJ whole genome shotgun (WGS) entry which is preliminary data.</text>
</comment>
<protein>
    <submittedName>
        <fullName evidence="1">Uncharacterized protein</fullName>
    </submittedName>
</protein>
<dbReference type="AlphaFoldDB" id="A0ABD3XMK3"/>
<dbReference type="Gene3D" id="3.40.30.10">
    <property type="entry name" value="Glutaredoxin"/>
    <property type="match status" value="1"/>
</dbReference>
<evidence type="ECO:0000313" key="2">
    <source>
        <dbReference type="Proteomes" id="UP001634394"/>
    </source>
</evidence>
<proteinExistence type="predicted"/>
<keyword evidence="2" id="KW-1185">Reference proteome</keyword>
<name>A0ABD3XMK3_SINWO</name>
<organism evidence="1 2">
    <name type="scientific">Sinanodonta woodiana</name>
    <name type="common">Chinese pond mussel</name>
    <name type="synonym">Anodonta woodiana</name>
    <dbReference type="NCBI Taxonomy" id="1069815"/>
    <lineage>
        <taxon>Eukaryota</taxon>
        <taxon>Metazoa</taxon>
        <taxon>Spiralia</taxon>
        <taxon>Lophotrochozoa</taxon>
        <taxon>Mollusca</taxon>
        <taxon>Bivalvia</taxon>
        <taxon>Autobranchia</taxon>
        <taxon>Heteroconchia</taxon>
        <taxon>Palaeoheterodonta</taxon>
        <taxon>Unionida</taxon>
        <taxon>Unionoidea</taxon>
        <taxon>Unionidae</taxon>
        <taxon>Unioninae</taxon>
        <taxon>Sinanodonta</taxon>
    </lineage>
</organism>
<evidence type="ECO:0000313" key="1">
    <source>
        <dbReference type="EMBL" id="KAL3886668.1"/>
    </source>
</evidence>
<dbReference type="EMBL" id="JBJQND010000002">
    <property type="protein sequence ID" value="KAL3886668.1"/>
    <property type="molecule type" value="Genomic_DNA"/>
</dbReference>
<sequence>MRTLACDHGNGPVSLAFTHFISKGRSTRLNTILNVYNRSYMCIVLDAISMFAPGVFDNLRYAIHTYCPGTKVKEKIGRPRSFEIFIDGKMVYSKRRTGFYPVEEEVVHAVQMASKGEKVLLVNPADSCACQLL</sequence>
<reference evidence="1 2" key="1">
    <citation type="submission" date="2024-11" db="EMBL/GenBank/DDBJ databases">
        <title>Chromosome-level genome assembly of the freshwater bivalve Anodonta woodiana.</title>
        <authorList>
            <person name="Chen X."/>
        </authorList>
    </citation>
    <scope>NUCLEOTIDE SEQUENCE [LARGE SCALE GENOMIC DNA]</scope>
    <source>
        <strain evidence="1">MN2024</strain>
        <tissue evidence="1">Gills</tissue>
    </source>
</reference>
<gene>
    <name evidence="1" type="ORF">ACJMK2_026648</name>
</gene>
<accession>A0ABD3XMK3</accession>